<dbReference type="RefSeq" id="WP_085581999.1">
    <property type="nucleotide sequence ID" value="NZ_JFKA01000003.1"/>
</dbReference>
<sequence>MIKLKLPREPRWLDLHPMVRVKVRPCTTPLVEAARAMAARVMADIINGSDDLLMVEHDVADLQKKLLDPDWCAGVRQFVYVQCLAKAAIIEWDGDGVKTKAGEIGKITTENLRDVLLHSDIKDVFMQEFTKPLMQVVAEGNV</sequence>
<dbReference type="Proteomes" id="UP000193391">
    <property type="component" value="Unassembled WGS sequence"/>
</dbReference>
<evidence type="ECO:0000313" key="2">
    <source>
        <dbReference type="Proteomes" id="UP000193391"/>
    </source>
</evidence>
<dbReference type="EMBL" id="JFKA01000003">
    <property type="protein sequence ID" value="OSQ39018.1"/>
    <property type="molecule type" value="Genomic_DNA"/>
</dbReference>
<protein>
    <submittedName>
        <fullName evidence="1">Uncharacterized protein</fullName>
    </submittedName>
</protein>
<evidence type="ECO:0000313" key="1">
    <source>
        <dbReference type="EMBL" id="OSQ39018.1"/>
    </source>
</evidence>
<organism evidence="1 2">
    <name type="scientific">Thalassospira mesophila</name>
    <dbReference type="NCBI Taxonomy" id="1293891"/>
    <lineage>
        <taxon>Bacteria</taxon>
        <taxon>Pseudomonadati</taxon>
        <taxon>Pseudomonadota</taxon>
        <taxon>Alphaproteobacteria</taxon>
        <taxon>Rhodospirillales</taxon>
        <taxon>Thalassospiraceae</taxon>
        <taxon>Thalassospira</taxon>
    </lineage>
</organism>
<gene>
    <name evidence="1" type="ORF">TMES_10015</name>
</gene>
<accession>A0A1Y2L1A9</accession>
<dbReference type="OrthoDB" id="7585945at2"/>
<name>A0A1Y2L1A9_9PROT</name>
<keyword evidence="2" id="KW-1185">Reference proteome</keyword>
<dbReference type="STRING" id="1293891.TMES_10015"/>
<proteinExistence type="predicted"/>
<comment type="caution">
    <text evidence="1">The sequence shown here is derived from an EMBL/GenBank/DDBJ whole genome shotgun (WGS) entry which is preliminary data.</text>
</comment>
<dbReference type="AlphaFoldDB" id="A0A1Y2L1A9"/>
<reference evidence="1 2" key="1">
    <citation type="submission" date="2014-03" db="EMBL/GenBank/DDBJ databases">
        <title>The draft genome sequence of Thalassospira mesophila JCM 18969.</title>
        <authorList>
            <person name="Lai Q."/>
            <person name="Shao Z."/>
        </authorList>
    </citation>
    <scope>NUCLEOTIDE SEQUENCE [LARGE SCALE GENOMIC DNA]</scope>
    <source>
        <strain evidence="1 2">JCM 18969</strain>
    </source>
</reference>